<keyword evidence="2" id="KW-0812">Transmembrane</keyword>
<evidence type="ECO:0000256" key="3">
    <source>
        <dbReference type="SAM" id="SignalP"/>
    </source>
</evidence>
<accession>A0A2U9B036</accession>
<organism evidence="4 5">
    <name type="scientific">Scophthalmus maximus</name>
    <name type="common">Turbot</name>
    <name type="synonym">Psetta maxima</name>
    <dbReference type="NCBI Taxonomy" id="52904"/>
    <lineage>
        <taxon>Eukaryota</taxon>
        <taxon>Metazoa</taxon>
        <taxon>Chordata</taxon>
        <taxon>Craniata</taxon>
        <taxon>Vertebrata</taxon>
        <taxon>Euteleostomi</taxon>
        <taxon>Actinopterygii</taxon>
        <taxon>Neopterygii</taxon>
        <taxon>Teleostei</taxon>
        <taxon>Neoteleostei</taxon>
        <taxon>Acanthomorphata</taxon>
        <taxon>Carangaria</taxon>
        <taxon>Pleuronectiformes</taxon>
        <taxon>Pleuronectoidei</taxon>
        <taxon>Scophthalmidae</taxon>
        <taxon>Scophthalmus</taxon>
    </lineage>
</organism>
<gene>
    <name evidence="4" type="ORF">SMAX5B_004510</name>
</gene>
<feature type="chain" id="PRO_5016030987" description="Immunoglobulin subtype domain-containing protein" evidence="3">
    <location>
        <begin position="24"/>
        <end position="262"/>
    </location>
</feature>
<keyword evidence="2" id="KW-1133">Transmembrane helix</keyword>
<evidence type="ECO:0000256" key="2">
    <source>
        <dbReference type="SAM" id="Phobius"/>
    </source>
</evidence>
<evidence type="ECO:0000313" key="5">
    <source>
        <dbReference type="Proteomes" id="UP000246464"/>
    </source>
</evidence>
<feature type="region of interest" description="Disordered" evidence="1">
    <location>
        <begin position="128"/>
        <end position="166"/>
    </location>
</feature>
<keyword evidence="5" id="KW-1185">Reference proteome</keyword>
<dbReference type="InterPro" id="IPR013783">
    <property type="entry name" value="Ig-like_fold"/>
</dbReference>
<dbReference type="Gene3D" id="2.60.40.10">
    <property type="entry name" value="Immunoglobulins"/>
    <property type="match status" value="1"/>
</dbReference>
<dbReference type="AlphaFoldDB" id="A0A2U9B036"/>
<feature type="region of interest" description="Disordered" evidence="1">
    <location>
        <begin position="211"/>
        <end position="250"/>
    </location>
</feature>
<feature type="compositionally biased region" description="Polar residues" evidence="1">
    <location>
        <begin position="137"/>
        <end position="149"/>
    </location>
</feature>
<dbReference type="EMBL" id="CP026244">
    <property type="protein sequence ID" value="AWO97270.1"/>
    <property type="molecule type" value="Genomic_DNA"/>
</dbReference>
<dbReference type="SUPFAM" id="SSF48726">
    <property type="entry name" value="Immunoglobulin"/>
    <property type="match status" value="1"/>
</dbReference>
<evidence type="ECO:0008006" key="6">
    <source>
        <dbReference type="Google" id="ProtNLM"/>
    </source>
</evidence>
<evidence type="ECO:0000256" key="1">
    <source>
        <dbReference type="SAM" id="MobiDB-lite"/>
    </source>
</evidence>
<reference evidence="4 5" key="1">
    <citation type="submission" date="2017-12" db="EMBL/GenBank/DDBJ databases">
        <title>Integrating genomic resources of turbot (Scophthalmus maximus) in depth evaluation of genetic and physical mapping variation across individuals.</title>
        <authorList>
            <person name="Martinez P."/>
        </authorList>
    </citation>
    <scope>NUCLEOTIDE SEQUENCE [LARGE SCALE GENOMIC DNA]</scope>
</reference>
<protein>
    <recommendedName>
        <fullName evidence="6">Immunoglobulin subtype domain-containing protein</fullName>
    </recommendedName>
</protein>
<sequence length="262" mass="28027">MSRALLEAVVFLGIVVCPPAIDAPEMGECSGPVTEISATVGSNITLPFKDATGDRVWRWERNNAELITCREGHPGFQGKTEDKGRFKVSCENHNLTIVGLQLGDQAQYSLCNSRHTCSCVNLTVTPDDTSDREASDQHNATKSGTTAHSTEGPGTDQHNATKSETTDSSKDWINYLVLAVGLTGVFTAFCLTLYTWFRSSGACARVQRLTEDRSAGTGPSPSPTPDRRLLGAEASASQPPPSGTPSLQTSTALSLFVVECEM</sequence>
<evidence type="ECO:0000313" key="4">
    <source>
        <dbReference type="EMBL" id="AWO97270.1"/>
    </source>
</evidence>
<feature type="transmembrane region" description="Helical" evidence="2">
    <location>
        <begin position="172"/>
        <end position="197"/>
    </location>
</feature>
<dbReference type="InterPro" id="IPR036179">
    <property type="entry name" value="Ig-like_dom_sf"/>
</dbReference>
<proteinExistence type="predicted"/>
<keyword evidence="3" id="KW-0732">Signal</keyword>
<keyword evidence="2" id="KW-0472">Membrane</keyword>
<feature type="signal peptide" evidence="3">
    <location>
        <begin position="1"/>
        <end position="23"/>
    </location>
</feature>
<name>A0A2U9B036_SCOMX</name>
<dbReference type="Proteomes" id="UP000246464">
    <property type="component" value="Chromosome 2"/>
</dbReference>